<keyword evidence="5" id="KW-1185">Reference proteome</keyword>
<dbReference type="OrthoDB" id="9816479at2"/>
<dbReference type="RefSeq" id="WP_056976044.1">
    <property type="nucleotide sequence ID" value="NZ_AYYO01000043.1"/>
</dbReference>
<feature type="coiled-coil region" evidence="1">
    <location>
        <begin position="287"/>
        <end position="321"/>
    </location>
</feature>
<dbReference type="PATRIC" id="fig|1291052.5.peg.1978"/>
<name>A0A0R1ZKG8_9LACO</name>
<comment type="caution">
    <text evidence="4">The sequence shown here is derived from an EMBL/GenBank/DDBJ whole genome shotgun (WGS) entry which is preliminary data.</text>
</comment>
<reference evidence="4 5" key="1">
    <citation type="journal article" date="2015" name="Genome Announc.">
        <title>Expanding the biotechnology potential of lactobacilli through comparative genomics of 213 strains and associated genera.</title>
        <authorList>
            <person name="Sun Z."/>
            <person name="Harris H.M."/>
            <person name="McCann A."/>
            <person name="Guo C."/>
            <person name="Argimon S."/>
            <person name="Zhang W."/>
            <person name="Yang X."/>
            <person name="Jeffery I.B."/>
            <person name="Cooney J.C."/>
            <person name="Kagawa T.F."/>
            <person name="Liu W."/>
            <person name="Song Y."/>
            <person name="Salvetti E."/>
            <person name="Wrobel A."/>
            <person name="Rasinkangas P."/>
            <person name="Parkhill J."/>
            <person name="Rea M.C."/>
            <person name="O'Sullivan O."/>
            <person name="Ritari J."/>
            <person name="Douillard F.P."/>
            <person name="Paul Ross R."/>
            <person name="Yang R."/>
            <person name="Briner A.E."/>
            <person name="Felis G.E."/>
            <person name="de Vos W.M."/>
            <person name="Barrangou R."/>
            <person name="Klaenhammer T.R."/>
            <person name="Caufield P.W."/>
            <person name="Cui Y."/>
            <person name="Zhang H."/>
            <person name="O'Toole P.W."/>
        </authorList>
    </citation>
    <scope>NUCLEOTIDE SEQUENCE [LARGE SCALE GENOMIC DNA]</scope>
    <source>
        <strain evidence="4 5">DSM 20505</strain>
    </source>
</reference>
<dbReference type="STRING" id="1291052.FC18_GL001916"/>
<dbReference type="Pfam" id="PF18709">
    <property type="entry name" value="DLP_helical"/>
    <property type="match status" value="1"/>
</dbReference>
<dbReference type="InterPro" id="IPR045063">
    <property type="entry name" value="Dynamin_N"/>
</dbReference>
<dbReference type="Proteomes" id="UP000051679">
    <property type="component" value="Unassembled WGS sequence"/>
</dbReference>
<evidence type="ECO:0000256" key="1">
    <source>
        <dbReference type="SAM" id="Coils"/>
    </source>
</evidence>
<evidence type="ECO:0000259" key="2">
    <source>
        <dbReference type="Pfam" id="PF00350"/>
    </source>
</evidence>
<sequence>MKTVEEYKHQQVQAVSILNRLMKFIENGEKFNLENSDELLAKVQAGIDETKASKLKVALVGGFSEGKTSIAAGWSGHYDKTTMKVDVSESSDQVEVIHLEDIDLVDTPGLFGFKQTDNAVKYKEITRKYVSEANLVLYVMNPSNPIKDSHKEELEWLFNDLGLLSRTVFVISKFDEEADIEDPMDFEARFETKKANILGRLVDFGIIQGNQSVPIVAVAANPFSEGLDYWLAHKDEYEQLSNIETLRTATTALITKAGGSTPLVLATSQSIIQNVMERQFPEIESRLSQVTQDLANLRSSLQDINDEQSKTEERINKARLNLQTFVNQYFTDLVVQANGTDKDTFPEFFERNIGAEGIVRETTVNTEFEQQTGAVAKDISKLESSYDGSLQHYNSLSSDIMKSAAKGIKSIPLKEISNETILHVRNFVMPSLKFKPWEAVKLAKGINGALPLIGPLLDIGFEAWNSMKAAKQKQAFEKYKQSVVESLEKERKEYLEMLSKRETFIAQFFPNYLDLQRKVKTLESVVSDREAFQSEFEVWQAEGEAIKHDFVDTL</sequence>
<protein>
    <submittedName>
        <fullName evidence="4">Uncharacterized protein</fullName>
    </submittedName>
</protein>
<accession>A0A0R1ZKG8</accession>
<feature type="domain" description="Dynamin N-terminal" evidence="2">
    <location>
        <begin position="96"/>
        <end position="173"/>
    </location>
</feature>
<keyword evidence="1" id="KW-0175">Coiled coil</keyword>
<evidence type="ECO:0000259" key="3">
    <source>
        <dbReference type="Pfam" id="PF18709"/>
    </source>
</evidence>
<dbReference type="InterPro" id="IPR040576">
    <property type="entry name" value="DLP_helical"/>
</dbReference>
<dbReference type="NCBIfam" id="NF041922">
    <property type="entry name" value="DLP_LeoA_gen"/>
    <property type="match status" value="1"/>
</dbReference>
<gene>
    <name evidence="4" type="ORF">FC18_GL001916</name>
</gene>
<dbReference type="AlphaFoldDB" id="A0A0R1ZKG8"/>
<proteinExistence type="predicted"/>
<dbReference type="InterPro" id="IPR027417">
    <property type="entry name" value="P-loop_NTPase"/>
</dbReference>
<dbReference type="SUPFAM" id="SSF52540">
    <property type="entry name" value="P-loop containing nucleoside triphosphate hydrolases"/>
    <property type="match status" value="1"/>
</dbReference>
<dbReference type="InterPro" id="IPR049678">
    <property type="entry name" value="LeoA-like"/>
</dbReference>
<dbReference type="Gene3D" id="3.40.50.300">
    <property type="entry name" value="P-loop containing nucleotide triphosphate hydrolases"/>
    <property type="match status" value="1"/>
</dbReference>
<evidence type="ECO:0000313" key="5">
    <source>
        <dbReference type="Proteomes" id="UP000051679"/>
    </source>
</evidence>
<dbReference type="EMBL" id="AYYO01000043">
    <property type="protein sequence ID" value="KRM54874.1"/>
    <property type="molecule type" value="Genomic_DNA"/>
</dbReference>
<evidence type="ECO:0000313" key="4">
    <source>
        <dbReference type="EMBL" id="KRM54874.1"/>
    </source>
</evidence>
<dbReference type="Pfam" id="PF00350">
    <property type="entry name" value="Dynamin_N"/>
    <property type="match status" value="1"/>
</dbReference>
<organism evidence="4 5">
    <name type="scientific">Lacticaseibacillus sharpeae JCM 1186 = DSM 20505</name>
    <dbReference type="NCBI Taxonomy" id="1291052"/>
    <lineage>
        <taxon>Bacteria</taxon>
        <taxon>Bacillati</taxon>
        <taxon>Bacillota</taxon>
        <taxon>Bacilli</taxon>
        <taxon>Lactobacillales</taxon>
        <taxon>Lactobacillaceae</taxon>
        <taxon>Lacticaseibacillus</taxon>
    </lineage>
</organism>
<feature type="domain" description="Dynamin-like helical" evidence="3">
    <location>
        <begin position="207"/>
        <end position="534"/>
    </location>
</feature>